<comment type="caution">
    <text evidence="1">The sequence shown here is derived from an EMBL/GenBank/DDBJ whole genome shotgun (WGS) entry which is preliminary data.</text>
</comment>
<dbReference type="AlphaFoldDB" id="A0A8S0V310"/>
<evidence type="ECO:0000313" key="1">
    <source>
        <dbReference type="EMBL" id="CAA3024802.1"/>
    </source>
</evidence>
<dbReference type="Gramene" id="OE9A062143T1">
    <property type="protein sequence ID" value="OE9A062143C1"/>
    <property type="gene ID" value="OE9A062143"/>
</dbReference>
<evidence type="ECO:0000313" key="2">
    <source>
        <dbReference type="Proteomes" id="UP000594638"/>
    </source>
</evidence>
<feature type="non-terminal residue" evidence="1">
    <location>
        <position position="187"/>
    </location>
</feature>
<reference evidence="1 2" key="1">
    <citation type="submission" date="2019-12" db="EMBL/GenBank/DDBJ databases">
        <authorList>
            <person name="Alioto T."/>
            <person name="Alioto T."/>
            <person name="Gomez Garrido J."/>
        </authorList>
    </citation>
    <scope>NUCLEOTIDE SEQUENCE [LARGE SCALE GENOMIC DNA]</scope>
</reference>
<dbReference type="OrthoDB" id="1193898at2759"/>
<feature type="non-terminal residue" evidence="1">
    <location>
        <position position="1"/>
    </location>
</feature>
<dbReference type="Proteomes" id="UP000594638">
    <property type="component" value="Unassembled WGS sequence"/>
</dbReference>
<name>A0A8S0V310_OLEEU</name>
<dbReference type="EMBL" id="CACTIH010009116">
    <property type="protein sequence ID" value="CAA3024802.1"/>
    <property type="molecule type" value="Genomic_DNA"/>
</dbReference>
<keyword evidence="2" id="KW-1185">Reference proteome</keyword>
<proteinExistence type="predicted"/>
<sequence>DKSGEKLGNDDFIIAEINFDSQNTDNQAQFEVEPHQVEPQIIIDDENFENEQHLEPAHDLWDYQLARDRERRQIRPPSKHQYADFASDRSESNLFDIEPASYEEAISSKESHKWITAMEDEMNSFFKNETLTLVEKLKDCKLIDCKWVYKIKEGETKVSDKRDIIDRDDIRLVKIPTKVNLADVGIK</sequence>
<protein>
    <submittedName>
        <fullName evidence="1">Uncharacterized protein</fullName>
    </submittedName>
</protein>
<organism evidence="1 2">
    <name type="scientific">Olea europaea subsp. europaea</name>
    <dbReference type="NCBI Taxonomy" id="158383"/>
    <lineage>
        <taxon>Eukaryota</taxon>
        <taxon>Viridiplantae</taxon>
        <taxon>Streptophyta</taxon>
        <taxon>Embryophyta</taxon>
        <taxon>Tracheophyta</taxon>
        <taxon>Spermatophyta</taxon>
        <taxon>Magnoliopsida</taxon>
        <taxon>eudicotyledons</taxon>
        <taxon>Gunneridae</taxon>
        <taxon>Pentapetalae</taxon>
        <taxon>asterids</taxon>
        <taxon>lamiids</taxon>
        <taxon>Lamiales</taxon>
        <taxon>Oleaceae</taxon>
        <taxon>Oleeae</taxon>
        <taxon>Olea</taxon>
    </lineage>
</organism>
<gene>
    <name evidence="1" type="ORF">OLEA9_A062143</name>
</gene>
<accession>A0A8S0V310</accession>